<dbReference type="Gene3D" id="2.60.34.10">
    <property type="entry name" value="Substrate Binding Domain Of DNAk, Chain A, domain 1"/>
    <property type="match status" value="1"/>
</dbReference>
<protein>
    <submittedName>
        <fullName evidence="1">Uncharacterized protein</fullName>
    </submittedName>
</protein>
<reference evidence="1 2" key="1">
    <citation type="submission" date="2024-04" db="EMBL/GenBank/DDBJ databases">
        <title>Defined microbial consortia suppress multidrug-resistant proinflammatory Enterobacteriaceae via ecological control.</title>
        <authorList>
            <person name="Furuichi M."/>
            <person name="Kawaguchi T."/>
            <person name="Pust M."/>
            <person name="Yasuma K."/>
            <person name="Plichta D."/>
            <person name="Hasegawa N."/>
            <person name="Ohya T."/>
            <person name="Bhattarai S."/>
            <person name="Sasajima S."/>
            <person name="Aoto Y."/>
            <person name="Tuganbaev T."/>
            <person name="Yaginuma M."/>
            <person name="Ueda M."/>
            <person name="Okahashi N."/>
            <person name="Amafuji K."/>
            <person name="Kiridooshi Y."/>
            <person name="Sugita K."/>
            <person name="Strazar M."/>
            <person name="Skelly A."/>
            <person name="Suda W."/>
            <person name="Hattori M."/>
            <person name="Nakamoto N."/>
            <person name="Caballero S."/>
            <person name="Norman J."/>
            <person name="Olle B."/>
            <person name="Tanoue T."/>
            <person name="Arita M."/>
            <person name="Bucci V."/>
            <person name="Atarashi K."/>
            <person name="Xavier R."/>
            <person name="Honda K."/>
        </authorList>
    </citation>
    <scope>NUCLEOTIDE SEQUENCE [LARGE SCALE GENOMIC DNA]</scope>
    <source>
        <strain evidence="2">f13</strain>
    </source>
</reference>
<keyword evidence="2" id="KW-1185">Reference proteome</keyword>
<proteinExistence type="predicted"/>
<comment type="caution">
    <text evidence="1">The sequence shown here is derived from an EMBL/GenBank/DDBJ whole genome shotgun (WGS) entry which is preliminary data.</text>
</comment>
<organism evidence="1 2">
    <name type="scientific">Enterocloster alcoholdehydrogenati</name>
    <dbReference type="NCBI Taxonomy" id="2547410"/>
    <lineage>
        <taxon>Bacteria</taxon>
        <taxon>Bacillati</taxon>
        <taxon>Bacillota</taxon>
        <taxon>Clostridia</taxon>
        <taxon>Lachnospirales</taxon>
        <taxon>Lachnospiraceae</taxon>
        <taxon>Enterocloster</taxon>
    </lineage>
</organism>
<dbReference type="InterPro" id="IPR029047">
    <property type="entry name" value="HSP70_peptide-bd_sf"/>
</dbReference>
<dbReference type="EMBL" id="BAABXL010000001">
    <property type="protein sequence ID" value="GAA6268753.1"/>
    <property type="molecule type" value="Genomic_DNA"/>
</dbReference>
<accession>A0ABQ0AXJ4</accession>
<dbReference type="SUPFAM" id="SSF100920">
    <property type="entry name" value="Heat shock protein 70kD (HSP70), peptide-binding domain"/>
    <property type="match status" value="1"/>
</dbReference>
<gene>
    <name evidence="1" type="ORF">F130042H8_18130</name>
</gene>
<name>A0ABQ0AXJ4_9FIRM</name>
<evidence type="ECO:0000313" key="2">
    <source>
        <dbReference type="Proteomes" id="UP001600894"/>
    </source>
</evidence>
<dbReference type="Proteomes" id="UP001600894">
    <property type="component" value="Unassembled WGS sequence"/>
</dbReference>
<sequence length="66" mass="7059">MKVPNLPLGELVIDIPAAKTGEETVDVTYTYDTNSILEVEVTVVSKSEKAEKGISGTRYGSVSGRD</sequence>
<evidence type="ECO:0000313" key="1">
    <source>
        <dbReference type="EMBL" id="GAA6268753.1"/>
    </source>
</evidence>